<evidence type="ECO:0000313" key="2">
    <source>
        <dbReference type="EMBL" id="KFM75743.1"/>
    </source>
</evidence>
<feature type="non-terminal residue" evidence="2">
    <location>
        <position position="39"/>
    </location>
</feature>
<evidence type="ECO:0000313" key="3">
    <source>
        <dbReference type="Proteomes" id="UP000054359"/>
    </source>
</evidence>
<organism evidence="2 3">
    <name type="scientific">Stegodyphus mimosarum</name>
    <name type="common">African social velvet spider</name>
    <dbReference type="NCBI Taxonomy" id="407821"/>
    <lineage>
        <taxon>Eukaryota</taxon>
        <taxon>Metazoa</taxon>
        <taxon>Ecdysozoa</taxon>
        <taxon>Arthropoda</taxon>
        <taxon>Chelicerata</taxon>
        <taxon>Arachnida</taxon>
        <taxon>Araneae</taxon>
        <taxon>Araneomorphae</taxon>
        <taxon>Entelegynae</taxon>
        <taxon>Eresoidea</taxon>
        <taxon>Eresidae</taxon>
        <taxon>Stegodyphus</taxon>
    </lineage>
</organism>
<reference evidence="2 3" key="1">
    <citation type="submission" date="2013-11" db="EMBL/GenBank/DDBJ databases">
        <title>Genome sequencing of Stegodyphus mimosarum.</title>
        <authorList>
            <person name="Bechsgaard J."/>
        </authorList>
    </citation>
    <scope>NUCLEOTIDE SEQUENCE [LARGE SCALE GENOMIC DNA]</scope>
</reference>
<accession>A0A087UEF4</accession>
<keyword evidence="1" id="KW-0812">Transmembrane</keyword>
<name>A0A087UEF4_STEMI</name>
<dbReference type="AlphaFoldDB" id="A0A087UEF4"/>
<gene>
    <name evidence="2" type="ORF">X975_08736</name>
</gene>
<sequence length="39" mass="4510">MLSQYAGKIQMVLKTDGVFCVDTVIFVIFILQLFRSFHT</sequence>
<keyword evidence="1" id="KW-0472">Membrane</keyword>
<feature type="transmembrane region" description="Helical" evidence="1">
    <location>
        <begin position="12"/>
        <end position="34"/>
    </location>
</feature>
<dbReference type="Proteomes" id="UP000054359">
    <property type="component" value="Unassembled WGS sequence"/>
</dbReference>
<keyword evidence="1" id="KW-1133">Transmembrane helix</keyword>
<protein>
    <submittedName>
        <fullName evidence="2">Uncharacterized protein</fullName>
    </submittedName>
</protein>
<proteinExistence type="predicted"/>
<dbReference type="EMBL" id="KK119455">
    <property type="protein sequence ID" value="KFM75743.1"/>
    <property type="molecule type" value="Genomic_DNA"/>
</dbReference>
<keyword evidence="3" id="KW-1185">Reference proteome</keyword>
<evidence type="ECO:0000256" key="1">
    <source>
        <dbReference type="SAM" id="Phobius"/>
    </source>
</evidence>